<comment type="similarity">
    <text evidence="2">Belongs to the CD36 family.</text>
</comment>
<evidence type="ECO:0000256" key="4">
    <source>
        <dbReference type="ARBA" id="ARBA00022989"/>
    </source>
</evidence>
<feature type="region of interest" description="Disordered" evidence="7">
    <location>
        <begin position="86"/>
        <end position="105"/>
    </location>
</feature>
<accession>A0A183UU38</accession>
<dbReference type="InterPro" id="IPR002159">
    <property type="entry name" value="CD36_fam"/>
</dbReference>
<organism evidence="10 11">
    <name type="scientific">Toxocara canis</name>
    <name type="common">Canine roundworm</name>
    <dbReference type="NCBI Taxonomy" id="6265"/>
    <lineage>
        <taxon>Eukaryota</taxon>
        <taxon>Metazoa</taxon>
        <taxon>Ecdysozoa</taxon>
        <taxon>Nematoda</taxon>
        <taxon>Chromadorea</taxon>
        <taxon>Rhabditida</taxon>
        <taxon>Spirurina</taxon>
        <taxon>Ascaridomorpha</taxon>
        <taxon>Ascaridoidea</taxon>
        <taxon>Toxocaridae</taxon>
        <taxon>Toxocara</taxon>
    </lineage>
</organism>
<evidence type="ECO:0000313" key="11">
    <source>
        <dbReference type="WBParaSite" id="TCNE_0001200801-mRNA-1"/>
    </source>
</evidence>
<reference evidence="9 10" key="2">
    <citation type="submission" date="2018-11" db="EMBL/GenBank/DDBJ databases">
        <authorList>
            <consortium name="Pathogen Informatics"/>
        </authorList>
    </citation>
    <scope>NUCLEOTIDE SEQUENCE [LARGE SCALE GENOMIC DNA]</scope>
</reference>
<keyword evidence="10" id="KW-1185">Reference proteome</keyword>
<dbReference type="EMBL" id="UYWY01021078">
    <property type="protein sequence ID" value="VDM43329.1"/>
    <property type="molecule type" value="Genomic_DNA"/>
</dbReference>
<dbReference type="Proteomes" id="UP000050794">
    <property type="component" value="Unassembled WGS sequence"/>
</dbReference>
<keyword evidence="5 8" id="KW-0472">Membrane</keyword>
<dbReference type="GO" id="GO:0016020">
    <property type="term" value="C:membrane"/>
    <property type="evidence" value="ECO:0007669"/>
    <property type="project" value="UniProtKB-SubCell"/>
</dbReference>
<evidence type="ECO:0000313" key="9">
    <source>
        <dbReference type="EMBL" id="VDM43329.1"/>
    </source>
</evidence>
<protein>
    <submittedName>
        <fullName evidence="9 11">Uncharacterized protein</fullName>
    </submittedName>
</protein>
<evidence type="ECO:0000256" key="5">
    <source>
        <dbReference type="ARBA" id="ARBA00023136"/>
    </source>
</evidence>
<comment type="subcellular location">
    <subcellularLocation>
        <location evidence="1">Membrane</location>
    </subcellularLocation>
</comment>
<keyword evidence="4 8" id="KW-1133">Transmembrane helix</keyword>
<proteinExistence type="inferred from homology"/>
<sequence length="105" mass="11887">MSQINVGMIAGNLRALSNMRNLIMPVLWLNETIRFDVATRQRLMDGFITLKHKVFIVGMILLTVGLLLWIAFVLISLIHSYCTGSGEESEHLIVQEDNENEDAEN</sequence>
<gene>
    <name evidence="9" type="ORF">TCNE_LOCUS12008</name>
</gene>
<dbReference type="AlphaFoldDB" id="A0A183UU38"/>
<feature type="compositionally biased region" description="Acidic residues" evidence="7">
    <location>
        <begin position="96"/>
        <end position="105"/>
    </location>
</feature>
<reference evidence="11" key="1">
    <citation type="submission" date="2016-06" db="UniProtKB">
        <authorList>
            <consortium name="WormBaseParasite"/>
        </authorList>
    </citation>
    <scope>IDENTIFICATION</scope>
</reference>
<feature type="transmembrane region" description="Helical" evidence="8">
    <location>
        <begin position="54"/>
        <end position="78"/>
    </location>
</feature>
<evidence type="ECO:0000256" key="7">
    <source>
        <dbReference type="SAM" id="MobiDB-lite"/>
    </source>
</evidence>
<evidence type="ECO:0000256" key="2">
    <source>
        <dbReference type="ARBA" id="ARBA00010532"/>
    </source>
</evidence>
<dbReference type="Pfam" id="PF01130">
    <property type="entry name" value="CD36"/>
    <property type="match status" value="1"/>
</dbReference>
<name>A0A183UU38_TOXCA</name>
<dbReference type="WBParaSite" id="TCNE_0001200801-mRNA-1">
    <property type="protein sequence ID" value="TCNE_0001200801-mRNA-1"/>
    <property type="gene ID" value="TCNE_0001200801"/>
</dbReference>
<evidence type="ECO:0000256" key="6">
    <source>
        <dbReference type="ARBA" id="ARBA00023180"/>
    </source>
</evidence>
<keyword evidence="6" id="KW-0325">Glycoprotein</keyword>
<evidence type="ECO:0000256" key="3">
    <source>
        <dbReference type="ARBA" id="ARBA00022692"/>
    </source>
</evidence>
<evidence type="ECO:0000313" key="10">
    <source>
        <dbReference type="Proteomes" id="UP000050794"/>
    </source>
</evidence>
<keyword evidence="3 8" id="KW-0812">Transmembrane</keyword>
<evidence type="ECO:0000256" key="8">
    <source>
        <dbReference type="SAM" id="Phobius"/>
    </source>
</evidence>
<evidence type="ECO:0000256" key="1">
    <source>
        <dbReference type="ARBA" id="ARBA00004370"/>
    </source>
</evidence>